<proteinExistence type="predicted"/>
<dbReference type="GO" id="GO:0046872">
    <property type="term" value="F:metal ion binding"/>
    <property type="evidence" value="ECO:0007669"/>
    <property type="project" value="UniProtKB-KW"/>
</dbReference>
<sequence>MKIISDNTILEIEEFLKRKDEKRELLILKSREIIRNSSKAIIFIHRKDFEKAFELIKSIEKILNETFRLCEEYPEYKYIGPLPQAIQEYAEAILTFYLIKEGRILSPKELGIPLDSYINGLIDSVGELRRYILDLLREDDIKESEKILEIMDEIYTMIKGLEFAKGVLPNIKRKIDIIRRIVEETKANLTFIYHSKLIIDSYKK</sequence>
<dbReference type="Pfam" id="PF01997">
    <property type="entry name" value="Translin"/>
    <property type="match status" value="1"/>
</dbReference>
<comment type="caution">
    <text evidence="3">The sequence shown here is derived from an EMBL/GenBank/DDBJ whole genome shotgun (WGS) entry which is preliminary data.</text>
</comment>
<feature type="binding site" evidence="1">
    <location>
        <position position="127"/>
    </location>
    <ligand>
        <name>Mg(2+)</name>
        <dbReference type="ChEBI" id="CHEBI:18420"/>
    </ligand>
</feature>
<reference evidence="3 5" key="1">
    <citation type="journal article" date="2019" name="Nat. Microbiol.">
        <title>Expanding anaerobic alkane metabolism in the domain of Archaea.</title>
        <authorList>
            <person name="Wang Y."/>
            <person name="Wegener G."/>
            <person name="Hou J."/>
            <person name="Wang F."/>
            <person name="Xiao X."/>
        </authorList>
    </citation>
    <scope>NUCLEOTIDE SEQUENCE [LARGE SCALE GENOMIC DNA]</scope>
    <source>
        <strain evidence="3">WYZ-LMO11</strain>
    </source>
</reference>
<dbReference type="GO" id="GO:0043565">
    <property type="term" value="F:sequence-specific DNA binding"/>
    <property type="evidence" value="ECO:0007669"/>
    <property type="project" value="InterPro"/>
</dbReference>
<dbReference type="AlphaFoldDB" id="A0A523BEF7"/>
<dbReference type="InterPro" id="IPR002848">
    <property type="entry name" value="Translin_fam"/>
</dbReference>
<gene>
    <name evidence="3" type="ORF">DSO09_02550</name>
    <name evidence="2" type="ORF">EF809_02770</name>
</gene>
<dbReference type="EMBL" id="QNVI01000030">
    <property type="protein sequence ID" value="TDA39274.1"/>
    <property type="molecule type" value="Genomic_DNA"/>
</dbReference>
<name>A0A523BEF7_9CREN</name>
<feature type="binding site" evidence="1">
    <location>
        <position position="91"/>
    </location>
    <ligand>
        <name>Mg(2+)</name>
        <dbReference type="ChEBI" id="CHEBI:18420"/>
    </ligand>
</feature>
<accession>A0A523BEF7</accession>
<evidence type="ECO:0000313" key="5">
    <source>
        <dbReference type="Proteomes" id="UP000317265"/>
    </source>
</evidence>
<keyword evidence="1" id="KW-0460">Magnesium</keyword>
<reference evidence="2 4" key="2">
    <citation type="journal article" date="2019" name="Nat. Microbiol.">
        <title>Wide diversity of methane and short-chain alkane metabolisms in uncultured archaea.</title>
        <authorList>
            <person name="Borrel G."/>
            <person name="Adam P.S."/>
            <person name="McKay L.J."/>
            <person name="Chen L.X."/>
            <person name="Sierra-Garcia I.N."/>
            <person name="Sieber C.M."/>
            <person name="Letourneur Q."/>
            <person name="Ghozlane A."/>
            <person name="Andersen G.L."/>
            <person name="Li W.J."/>
            <person name="Hallam S.J."/>
            <person name="Muyzer G."/>
            <person name="de Oliveira V.M."/>
            <person name="Inskeep W.P."/>
            <person name="Banfield J.F."/>
            <person name="Gribaldo S."/>
        </authorList>
    </citation>
    <scope>NUCLEOTIDE SEQUENCE [LARGE SCALE GENOMIC DNA]</scope>
    <source>
        <strain evidence="2">Verst-YHS</strain>
    </source>
</reference>
<keyword evidence="1" id="KW-0479">Metal-binding</keyword>
<dbReference type="Gene3D" id="1.20.58.2140">
    <property type="match status" value="1"/>
</dbReference>
<dbReference type="Proteomes" id="UP000316080">
    <property type="component" value="Unassembled WGS sequence"/>
</dbReference>
<dbReference type="PANTHER" id="PTHR10741">
    <property type="entry name" value="TRANSLIN AND TRANSLIN ASSOCIATED PROTEIN X"/>
    <property type="match status" value="1"/>
</dbReference>
<evidence type="ECO:0000256" key="1">
    <source>
        <dbReference type="PIRSR" id="PIRSR602848-1"/>
    </source>
</evidence>
<dbReference type="CDD" id="cd14820">
    <property type="entry name" value="TRAX"/>
    <property type="match status" value="1"/>
</dbReference>
<dbReference type="Proteomes" id="UP000317265">
    <property type="component" value="Unassembled WGS sequence"/>
</dbReference>
<evidence type="ECO:0000313" key="3">
    <source>
        <dbReference type="EMBL" id="TDA39274.1"/>
    </source>
</evidence>
<evidence type="ECO:0008006" key="6">
    <source>
        <dbReference type="Google" id="ProtNLM"/>
    </source>
</evidence>
<dbReference type="SUPFAM" id="SSF74784">
    <property type="entry name" value="Translin"/>
    <property type="match status" value="1"/>
</dbReference>
<evidence type="ECO:0000313" key="4">
    <source>
        <dbReference type="Proteomes" id="UP000316080"/>
    </source>
</evidence>
<dbReference type="EMBL" id="RXIH01000023">
    <property type="protein sequence ID" value="RZN56473.1"/>
    <property type="molecule type" value="Genomic_DNA"/>
</dbReference>
<evidence type="ECO:0000313" key="2">
    <source>
        <dbReference type="EMBL" id="RZN56473.1"/>
    </source>
</evidence>
<protein>
    <recommendedName>
        <fullName evidence="6">Haloacid dehalogenase</fullName>
    </recommendedName>
</protein>
<organism evidence="3 5">
    <name type="scientific">Thermoproteota archaeon</name>
    <dbReference type="NCBI Taxonomy" id="2056631"/>
    <lineage>
        <taxon>Archaea</taxon>
        <taxon>Thermoproteota</taxon>
    </lineage>
</organism>
<dbReference type="InterPro" id="IPR036081">
    <property type="entry name" value="Translin_sf"/>
</dbReference>